<dbReference type="Proteomes" id="UP000322726">
    <property type="component" value="Chromosome"/>
</dbReference>
<gene>
    <name evidence="1" type="ORF">APAC_0106</name>
</gene>
<dbReference type="RefSeq" id="WP_130232252.1">
    <property type="nucleotide sequence ID" value="NZ_BMEF01000001.1"/>
</dbReference>
<evidence type="ECO:0000313" key="1">
    <source>
        <dbReference type="EMBL" id="QEP33277.1"/>
    </source>
</evidence>
<protein>
    <submittedName>
        <fullName evidence="1">Uncharacterized protein</fullName>
    </submittedName>
</protein>
<reference evidence="2" key="1">
    <citation type="submission" date="2019-09" db="EMBL/GenBank/DDBJ databases">
        <title>Complete genome sequencing of four Arcobacter species reveals a diverse suite of mobile elements.</title>
        <authorList>
            <person name="On S.L.W."/>
            <person name="Miller W.G."/>
            <person name="Biggs P."/>
            <person name="Cornelius A."/>
            <person name="Vandamme P."/>
        </authorList>
    </citation>
    <scope>NUCLEOTIDE SEQUENCE [LARGE SCALE GENOMIC DNA]</scope>
    <source>
        <strain evidence="2">LMG 26638</strain>
    </source>
</reference>
<reference evidence="1 2" key="3">
    <citation type="submission" date="2019-09" db="EMBL/GenBank/DDBJ databases">
        <title>Taxonomic note: a critical rebuttal of the proposed division of the genus Arcobacter into six genera, emended descriptions of Arcobacter anaerophilus and the genus Arcobacter, and an assessment of genus-level boundaries for Epsilonproteobacteria using in silico genomic comparator tools.</title>
        <authorList>
            <person name="On S.L.W."/>
            <person name="Miller W.G."/>
            <person name="Biggs P."/>
            <person name="Cornelius A."/>
            <person name="Vandamme P."/>
        </authorList>
    </citation>
    <scope>NUCLEOTIDE SEQUENCE [LARGE SCALE GENOMIC DNA]</scope>
    <source>
        <strain evidence="1 2">LMG 26638</strain>
    </source>
</reference>
<accession>A0A5C2H2U3</accession>
<reference evidence="1 2" key="2">
    <citation type="submission" date="2019-09" db="EMBL/GenBank/DDBJ databases">
        <title>Complete genome sequencing of four Arcobacter species reveals a diverse suite of mobile elements.</title>
        <authorList>
            <person name="Miller W.G."/>
            <person name="Yee E."/>
            <person name="Bono J.L."/>
        </authorList>
    </citation>
    <scope>NUCLEOTIDE SEQUENCE [LARGE SCALE GENOMIC DNA]</scope>
    <source>
        <strain evidence="1 2">LMG 26638</strain>
    </source>
</reference>
<organism evidence="1 2">
    <name type="scientific">Malaciobacter pacificus</name>
    <dbReference type="NCBI Taxonomy" id="1080223"/>
    <lineage>
        <taxon>Bacteria</taxon>
        <taxon>Pseudomonadati</taxon>
        <taxon>Campylobacterota</taxon>
        <taxon>Epsilonproteobacteria</taxon>
        <taxon>Campylobacterales</taxon>
        <taxon>Arcobacteraceae</taxon>
        <taxon>Malaciobacter</taxon>
    </lineage>
</organism>
<proteinExistence type="predicted"/>
<dbReference type="KEGG" id="apai:APAC_0106"/>
<dbReference type="AlphaFoldDB" id="A0A5C2H2U3"/>
<dbReference type="EMBL" id="CP035928">
    <property type="protein sequence ID" value="QEP33277.1"/>
    <property type="molecule type" value="Genomic_DNA"/>
</dbReference>
<dbReference type="OrthoDB" id="5348857at2"/>
<keyword evidence="2" id="KW-1185">Reference proteome</keyword>
<evidence type="ECO:0000313" key="2">
    <source>
        <dbReference type="Proteomes" id="UP000322726"/>
    </source>
</evidence>
<name>A0A5C2H2U3_9BACT</name>
<sequence>MKILKFTFIISLCTLIFNGCSSKSQDDMIDSNKQDISQLLKTLIQKEKEINNLNRELENCKNSK</sequence>